<dbReference type="GO" id="GO:0019843">
    <property type="term" value="F:rRNA binding"/>
    <property type="evidence" value="ECO:0007669"/>
    <property type="project" value="UniProtKB-KW"/>
</dbReference>
<keyword evidence="15" id="KW-0694">RNA-binding</keyword>
<sequence length="501" mass="57522">MYTDILINATFYENRIALVENGHLREFHLERVSEKGLIGNIYLGRVVRVLPGIDAAFVDIGLDRTGFLYVDEAFYIFSENYQRLSPGHKLRSIPPSHLPATPAINDILHEGQEILVQIAKEPIGSKGARLTCNITLPCRNLVFMPLTDHIGISRKIEDEATRQQLRDRIEVLRPPGTGFIMRTVAENIGNEALEADMEFLLLLWDEILTKAQKAQAPCLIYKDLDIILRSVRDFFTEEINELVIDNAEVYEQLLSYAKTFAPQLQDKITYYDSDLPLFERYGVEADINSALDKKVWLRSGGYIIIEPTEALTVIDVNTGRYVGASDLAETIFKTNMEAVREIARQLRLRNLGGIIIIDFIDMENEQHREELYAAFQEAMRNDKSKVNILKLSEFGLVQMTRKRLSESLIQTMCEPCLYCGGDGFIKSRRTICHEIFRKISRDARKIGGSHVTIKVHPHIAEMLLNEESYTIEQLEQRTEKRFTIIPVPDMHIKRYDVIWNE</sequence>
<evidence type="ECO:0000313" key="18">
    <source>
        <dbReference type="Proteomes" id="UP000006365"/>
    </source>
</evidence>
<evidence type="ECO:0000256" key="11">
    <source>
        <dbReference type="ARBA" id="ARBA00022730"/>
    </source>
</evidence>
<evidence type="ECO:0000256" key="15">
    <source>
        <dbReference type="ARBA" id="ARBA00022884"/>
    </source>
</evidence>
<keyword evidence="13 17" id="KW-0378">Hydrolase</keyword>
<comment type="subcellular location">
    <subcellularLocation>
        <location evidence="2">Cytoplasm</location>
    </subcellularLocation>
</comment>
<dbReference type="InterPro" id="IPR012340">
    <property type="entry name" value="NA-bd_OB-fold"/>
</dbReference>
<name>A0A7U3YKW4_DESPD</name>
<dbReference type="EMBL" id="CP002364">
    <property type="protein sequence ID" value="ADW17267.1"/>
    <property type="molecule type" value="Genomic_DNA"/>
</dbReference>
<dbReference type="GO" id="GO:0016787">
    <property type="term" value="F:hydrolase activity"/>
    <property type="evidence" value="ECO:0007669"/>
    <property type="project" value="UniProtKB-KW"/>
</dbReference>
<dbReference type="GO" id="GO:0004519">
    <property type="term" value="F:endonuclease activity"/>
    <property type="evidence" value="ECO:0007669"/>
    <property type="project" value="UniProtKB-KW"/>
</dbReference>
<comment type="cofactor">
    <cofactor evidence="1">
        <name>Mg(2+)</name>
        <dbReference type="ChEBI" id="CHEBI:18420"/>
    </cofactor>
</comment>
<dbReference type="GO" id="GO:0005737">
    <property type="term" value="C:cytoplasm"/>
    <property type="evidence" value="ECO:0007669"/>
    <property type="project" value="UniProtKB-SubCell"/>
</dbReference>
<dbReference type="Gene3D" id="2.40.50.140">
    <property type="entry name" value="Nucleic acid-binding proteins"/>
    <property type="match status" value="1"/>
</dbReference>
<evidence type="ECO:0000256" key="2">
    <source>
        <dbReference type="ARBA" id="ARBA00004496"/>
    </source>
</evidence>
<organism evidence="17 18">
    <name type="scientific">Desulfobulbus propionicus (strain ATCC 33891 / DSM 2032 / VKM B-1956 / 1pr3)</name>
    <dbReference type="NCBI Taxonomy" id="577650"/>
    <lineage>
        <taxon>Bacteria</taxon>
        <taxon>Pseudomonadati</taxon>
        <taxon>Thermodesulfobacteriota</taxon>
        <taxon>Desulfobulbia</taxon>
        <taxon>Desulfobulbales</taxon>
        <taxon>Desulfobulbaceae</taxon>
        <taxon>Desulfobulbus</taxon>
    </lineage>
</organism>
<dbReference type="SMART" id="SM00316">
    <property type="entry name" value="S1"/>
    <property type="match status" value="1"/>
</dbReference>
<evidence type="ECO:0000256" key="6">
    <source>
        <dbReference type="ARBA" id="ARBA00022552"/>
    </source>
</evidence>
<dbReference type="NCBIfam" id="TIGR00757">
    <property type="entry name" value="RNaseEG"/>
    <property type="match status" value="1"/>
</dbReference>
<dbReference type="InterPro" id="IPR004659">
    <property type="entry name" value="RNase_E/G"/>
</dbReference>
<keyword evidence="8" id="KW-0819">tRNA processing</keyword>
<dbReference type="PANTHER" id="PTHR30001:SF0">
    <property type="entry name" value="RIBONUCLEASE G"/>
    <property type="match status" value="1"/>
</dbReference>
<dbReference type="AlphaFoldDB" id="A0A7U3YKW4"/>
<keyword evidence="5" id="KW-0963">Cytoplasm</keyword>
<evidence type="ECO:0000256" key="13">
    <source>
        <dbReference type="ARBA" id="ARBA00022801"/>
    </source>
</evidence>
<dbReference type="Gene3D" id="3.40.1260.20">
    <property type="entry name" value="Ribonuclease E, catalytic domain"/>
    <property type="match status" value="1"/>
</dbReference>
<keyword evidence="18" id="KW-1185">Reference proteome</keyword>
<reference evidence="17 18" key="1">
    <citation type="journal article" date="2011" name="Stand. Genomic Sci.">
        <title>Complete genome sequence of Desulfobulbus propionicus type strain (1pr3).</title>
        <authorList>
            <person name="Pagani I."/>
            <person name="Lapidus A."/>
            <person name="Nolan M."/>
            <person name="Lucas S."/>
            <person name="Hammon N."/>
            <person name="Deshpande S."/>
            <person name="Cheng J.F."/>
            <person name="Chertkov O."/>
            <person name="Davenport K."/>
            <person name="Tapia R."/>
            <person name="Han C."/>
            <person name="Goodwin L."/>
            <person name="Pitluck S."/>
            <person name="Liolios K."/>
            <person name="Mavromatis K."/>
            <person name="Ivanova N."/>
            <person name="Mikhailova N."/>
            <person name="Pati A."/>
            <person name="Chen A."/>
            <person name="Palaniappan K."/>
            <person name="Land M."/>
            <person name="Hauser L."/>
            <person name="Chang Y.J."/>
            <person name="Jeffries C.D."/>
            <person name="Detter J.C."/>
            <person name="Brambilla E."/>
            <person name="Kannan K.P."/>
            <person name="Djao O.D."/>
            <person name="Rohde M."/>
            <person name="Pukall R."/>
            <person name="Spring S."/>
            <person name="Goker M."/>
            <person name="Sikorski J."/>
            <person name="Woyke T."/>
            <person name="Bristow J."/>
            <person name="Eisen J.A."/>
            <person name="Markowitz V."/>
            <person name="Hugenholtz P."/>
            <person name="Kyrpides N.C."/>
            <person name="Klenk H.P."/>
        </authorList>
    </citation>
    <scope>NUCLEOTIDE SEQUENCE [LARGE SCALE GENOMIC DNA]</scope>
    <source>
        <strain evidence="18">ATCC 33891 / DSM 2032 / 1pr3</strain>
    </source>
</reference>
<evidence type="ECO:0000259" key="16">
    <source>
        <dbReference type="SMART" id="SM00316"/>
    </source>
</evidence>
<keyword evidence="12" id="KW-0255">Endonuclease</keyword>
<dbReference type="InterPro" id="IPR019307">
    <property type="entry name" value="RNA-bd_AU-1/RNase_E/G"/>
</dbReference>
<feature type="domain" description="S1 motif" evidence="16">
    <location>
        <begin position="37"/>
        <end position="133"/>
    </location>
</feature>
<evidence type="ECO:0000313" key="17">
    <source>
        <dbReference type="EMBL" id="ADW17267.1"/>
    </source>
</evidence>
<protein>
    <recommendedName>
        <fullName evidence="4">Ribonuclease G</fullName>
    </recommendedName>
</protein>
<evidence type="ECO:0000256" key="3">
    <source>
        <dbReference type="ARBA" id="ARBA00005663"/>
    </source>
</evidence>
<dbReference type="CDD" id="cd04453">
    <property type="entry name" value="S1_RNase_E"/>
    <property type="match status" value="1"/>
</dbReference>
<dbReference type="Proteomes" id="UP000006365">
    <property type="component" value="Chromosome"/>
</dbReference>
<keyword evidence="6" id="KW-0698">rRNA processing</keyword>
<evidence type="ECO:0000256" key="4">
    <source>
        <dbReference type="ARBA" id="ARBA00017719"/>
    </source>
</evidence>
<dbReference type="InterPro" id="IPR003029">
    <property type="entry name" value="S1_domain"/>
</dbReference>
<dbReference type="GO" id="GO:0004540">
    <property type="term" value="F:RNA nuclease activity"/>
    <property type="evidence" value="ECO:0007669"/>
    <property type="project" value="InterPro"/>
</dbReference>
<keyword evidence="9" id="KW-0540">Nuclease</keyword>
<evidence type="ECO:0000256" key="9">
    <source>
        <dbReference type="ARBA" id="ARBA00022722"/>
    </source>
</evidence>
<keyword evidence="11" id="KW-0699">rRNA-binding</keyword>
<evidence type="ECO:0000256" key="1">
    <source>
        <dbReference type="ARBA" id="ARBA00001946"/>
    </source>
</evidence>
<evidence type="ECO:0000256" key="7">
    <source>
        <dbReference type="ARBA" id="ARBA00022555"/>
    </source>
</evidence>
<keyword evidence="14" id="KW-0460">Magnesium</keyword>
<dbReference type="SUPFAM" id="SSF50249">
    <property type="entry name" value="Nucleic acid-binding proteins"/>
    <property type="match status" value="1"/>
</dbReference>
<accession>A0A7U3YKW4</accession>
<dbReference type="GO" id="GO:0046872">
    <property type="term" value="F:metal ion binding"/>
    <property type="evidence" value="ECO:0007669"/>
    <property type="project" value="UniProtKB-KW"/>
</dbReference>
<dbReference type="KEGG" id="dpr:Despr_1095"/>
<dbReference type="PANTHER" id="PTHR30001">
    <property type="entry name" value="RIBONUCLEASE"/>
    <property type="match status" value="1"/>
</dbReference>
<dbReference type="RefSeq" id="WP_015723810.1">
    <property type="nucleotide sequence ID" value="NC_014972.1"/>
</dbReference>
<dbReference type="InterPro" id="IPR048583">
    <property type="entry name" value="RNase_E_G_thioredoxin-like"/>
</dbReference>
<dbReference type="GO" id="GO:0000049">
    <property type="term" value="F:tRNA binding"/>
    <property type="evidence" value="ECO:0007669"/>
    <property type="project" value="UniProtKB-KW"/>
</dbReference>
<dbReference type="Pfam" id="PF20833">
    <property type="entry name" value="RNase_E_G_Thio"/>
    <property type="match status" value="1"/>
</dbReference>
<comment type="similarity">
    <text evidence="3">Belongs to the RNase E/G family. RNase G subfamily.</text>
</comment>
<dbReference type="GO" id="GO:0008033">
    <property type="term" value="P:tRNA processing"/>
    <property type="evidence" value="ECO:0007669"/>
    <property type="project" value="UniProtKB-KW"/>
</dbReference>
<dbReference type="GO" id="GO:0006364">
    <property type="term" value="P:rRNA processing"/>
    <property type="evidence" value="ECO:0007669"/>
    <property type="project" value="UniProtKB-KW"/>
</dbReference>
<keyword evidence="7" id="KW-0820">tRNA-binding</keyword>
<evidence type="ECO:0000256" key="12">
    <source>
        <dbReference type="ARBA" id="ARBA00022759"/>
    </source>
</evidence>
<evidence type="ECO:0000256" key="5">
    <source>
        <dbReference type="ARBA" id="ARBA00022490"/>
    </source>
</evidence>
<proteinExistence type="inferred from homology"/>
<evidence type="ECO:0000256" key="14">
    <source>
        <dbReference type="ARBA" id="ARBA00022842"/>
    </source>
</evidence>
<gene>
    <name evidence="17" type="ordered locus">Despr_1095</name>
</gene>
<evidence type="ECO:0000256" key="8">
    <source>
        <dbReference type="ARBA" id="ARBA00022694"/>
    </source>
</evidence>
<evidence type="ECO:0000256" key="10">
    <source>
        <dbReference type="ARBA" id="ARBA00022723"/>
    </source>
</evidence>
<keyword evidence="10" id="KW-0479">Metal-binding</keyword>
<dbReference type="Pfam" id="PF10150">
    <property type="entry name" value="RNase_E_G"/>
    <property type="match status" value="1"/>
</dbReference>